<feature type="region of interest" description="Disordered" evidence="1">
    <location>
        <begin position="154"/>
        <end position="309"/>
    </location>
</feature>
<proteinExistence type="predicted"/>
<accession>A0AA39XVB4</accession>
<evidence type="ECO:0000313" key="2">
    <source>
        <dbReference type="EMBL" id="KAK0640906.1"/>
    </source>
</evidence>
<protein>
    <submittedName>
        <fullName evidence="2">Uncharacterized protein</fullName>
    </submittedName>
</protein>
<name>A0AA39XVB4_9PEZI</name>
<feature type="compositionally biased region" description="Low complexity" evidence="1">
    <location>
        <begin position="37"/>
        <end position="63"/>
    </location>
</feature>
<evidence type="ECO:0000256" key="1">
    <source>
        <dbReference type="SAM" id="MobiDB-lite"/>
    </source>
</evidence>
<feature type="compositionally biased region" description="Basic residues" evidence="1">
    <location>
        <begin position="159"/>
        <end position="168"/>
    </location>
</feature>
<dbReference type="AlphaFoldDB" id="A0AA39XVB4"/>
<feature type="compositionally biased region" description="Basic residues" evidence="1">
    <location>
        <begin position="64"/>
        <end position="73"/>
    </location>
</feature>
<comment type="caution">
    <text evidence="2">The sequence shown here is derived from an EMBL/GenBank/DDBJ whole genome shotgun (WGS) entry which is preliminary data.</text>
</comment>
<dbReference type="Proteomes" id="UP001174936">
    <property type="component" value="Unassembled WGS sequence"/>
</dbReference>
<keyword evidence="3" id="KW-1185">Reference proteome</keyword>
<reference evidence="2" key="1">
    <citation type="submission" date="2023-06" db="EMBL/GenBank/DDBJ databases">
        <title>Genome-scale phylogeny and comparative genomics of the fungal order Sordariales.</title>
        <authorList>
            <consortium name="Lawrence Berkeley National Laboratory"/>
            <person name="Hensen N."/>
            <person name="Bonometti L."/>
            <person name="Westerberg I."/>
            <person name="Brannstrom I.O."/>
            <person name="Guillou S."/>
            <person name="Cros-Aarteil S."/>
            <person name="Calhoun S."/>
            <person name="Haridas S."/>
            <person name="Kuo A."/>
            <person name="Mondo S."/>
            <person name="Pangilinan J."/>
            <person name="Riley R."/>
            <person name="Labutti K."/>
            <person name="Andreopoulos B."/>
            <person name="Lipzen A."/>
            <person name="Chen C."/>
            <person name="Yanf M."/>
            <person name="Daum C."/>
            <person name="Ng V."/>
            <person name="Clum A."/>
            <person name="Steindorff A."/>
            <person name="Ohm R."/>
            <person name="Martin F."/>
            <person name="Silar P."/>
            <person name="Natvig D."/>
            <person name="Lalanne C."/>
            <person name="Gautier V."/>
            <person name="Ament-Velasquez S.L."/>
            <person name="Kruys A."/>
            <person name="Hutchinson M.I."/>
            <person name="Powell A.J."/>
            <person name="Barry K."/>
            <person name="Miller A.N."/>
            <person name="Grigoriev I.V."/>
            <person name="Debuchy R."/>
            <person name="Gladieux P."/>
            <person name="Thoren M.H."/>
            <person name="Johannesson H."/>
        </authorList>
    </citation>
    <scope>NUCLEOTIDE SEQUENCE</scope>
    <source>
        <strain evidence="2">SMH2532-1</strain>
    </source>
</reference>
<feature type="region of interest" description="Disordered" evidence="1">
    <location>
        <begin position="34"/>
        <end position="73"/>
    </location>
</feature>
<organism evidence="2 3">
    <name type="scientific">Cercophora newfieldiana</name>
    <dbReference type="NCBI Taxonomy" id="92897"/>
    <lineage>
        <taxon>Eukaryota</taxon>
        <taxon>Fungi</taxon>
        <taxon>Dikarya</taxon>
        <taxon>Ascomycota</taxon>
        <taxon>Pezizomycotina</taxon>
        <taxon>Sordariomycetes</taxon>
        <taxon>Sordariomycetidae</taxon>
        <taxon>Sordariales</taxon>
        <taxon>Lasiosphaeriaceae</taxon>
        <taxon>Cercophora</taxon>
    </lineage>
</organism>
<sequence>MPAEWTVLRALCVLAGYVRLLLSRQLPMFTPLPVPSSPSSTMSVSSSSRSSHSSSSSSSSRRSSGSRRPKTRILPHTTAVNTLIWCAGRRPRDVKAIRVYETDWDDAFSDTGSSWSDHTWSSWASWSSFRHGTHREYYFVESPYWGGEENEGAWAGGGKKAKGKKGGKAGKDDGFPPQGMGPGPGMPGMMPPHGGMGHGPGMPPHGHGGMPMPPHGGMPMHGGGGGPPPPPPGAFRPVFSAHPQFSPRPGGQAFRSPPPGPPGMNRGGGPPPPGPPGMNRGGGPPPPPPPGGGGGGFVRDGAGVQVWEN</sequence>
<dbReference type="EMBL" id="JAULSV010000006">
    <property type="protein sequence ID" value="KAK0640906.1"/>
    <property type="molecule type" value="Genomic_DNA"/>
</dbReference>
<gene>
    <name evidence="2" type="ORF">B0T16DRAFT_393279</name>
</gene>
<evidence type="ECO:0000313" key="3">
    <source>
        <dbReference type="Proteomes" id="UP001174936"/>
    </source>
</evidence>